<dbReference type="OrthoDB" id="3535009at2"/>
<accession>A0A177HXJ2</accession>
<evidence type="ECO:0000259" key="2">
    <source>
        <dbReference type="Pfam" id="PF00571"/>
    </source>
</evidence>
<dbReference type="InterPro" id="IPR000644">
    <property type="entry name" value="CBS_dom"/>
</dbReference>
<feature type="compositionally biased region" description="Basic and acidic residues" evidence="1">
    <location>
        <begin position="133"/>
        <end position="147"/>
    </location>
</feature>
<dbReference type="CDD" id="cd17788">
    <property type="entry name" value="CBS_pair_bac"/>
    <property type="match status" value="1"/>
</dbReference>
<keyword evidence="4" id="KW-1185">Reference proteome</keyword>
<protein>
    <submittedName>
        <fullName evidence="3">CBS domain protein</fullName>
    </submittedName>
</protein>
<dbReference type="Pfam" id="PF00571">
    <property type="entry name" value="CBS"/>
    <property type="match status" value="1"/>
</dbReference>
<organism evidence="3 4">
    <name type="scientific">Streptomyces jeddahensis</name>
    <dbReference type="NCBI Taxonomy" id="1716141"/>
    <lineage>
        <taxon>Bacteria</taxon>
        <taxon>Bacillati</taxon>
        <taxon>Actinomycetota</taxon>
        <taxon>Actinomycetes</taxon>
        <taxon>Kitasatosporales</taxon>
        <taxon>Streptomycetaceae</taxon>
        <taxon>Streptomyces</taxon>
    </lineage>
</organism>
<feature type="region of interest" description="Disordered" evidence="1">
    <location>
        <begin position="133"/>
        <end position="154"/>
    </location>
</feature>
<name>A0A177HXJ2_9ACTN</name>
<sequence>MRARDLAVEYESVTVDSDALAAARLMAEHKLPGLLVLDENGEPKAILPASQMIKVLVPSYVVEDPTLAAVVDEKHADRLCEALKGRRVGDCLSRTAAAPPIADPDDTALEVAALMARVRSPLVAVVEKTHARPGAREAARAEAEGAARARPHHTGHHLAEHLHAGHHLAEHLHAGQPPAETRLLGVITASHLLHELLAAAGGLASP</sequence>
<dbReference type="STRING" id="1716141.STSP_11530"/>
<proteinExistence type="predicted"/>
<dbReference type="SUPFAM" id="SSF54631">
    <property type="entry name" value="CBS-domain pair"/>
    <property type="match status" value="1"/>
</dbReference>
<dbReference type="RefSeq" id="WP_078066913.1">
    <property type="nucleotide sequence ID" value="NZ_LOHS01000042.1"/>
</dbReference>
<dbReference type="Proteomes" id="UP000077381">
    <property type="component" value="Unassembled WGS sequence"/>
</dbReference>
<reference evidence="3 4" key="1">
    <citation type="submission" date="2015-12" db="EMBL/GenBank/DDBJ databases">
        <title>Genome sequence of Streptomyces sp. G25.</title>
        <authorList>
            <person name="Poehlein A."/>
            <person name="Roettig A."/>
            <person name="Hiessl S."/>
            <person name="Hauschild P."/>
            <person name="Schauer J."/>
            <person name="Madkour M.H."/>
            <person name="Al-Ansari A.M."/>
            <person name="Almakishah N.H."/>
            <person name="Steinbuechel A."/>
            <person name="Daniel R."/>
        </authorList>
    </citation>
    <scope>NUCLEOTIDE SEQUENCE [LARGE SCALE GENOMIC DNA]</scope>
    <source>
        <strain evidence="4">G25(2015)</strain>
    </source>
</reference>
<dbReference type="PATRIC" id="fig|1716141.3.peg.1220"/>
<dbReference type="Gene3D" id="3.10.580.10">
    <property type="entry name" value="CBS-domain"/>
    <property type="match status" value="1"/>
</dbReference>
<dbReference type="AlphaFoldDB" id="A0A177HXJ2"/>
<evidence type="ECO:0000313" key="4">
    <source>
        <dbReference type="Proteomes" id="UP000077381"/>
    </source>
</evidence>
<comment type="caution">
    <text evidence="3">The sequence shown here is derived from an EMBL/GenBank/DDBJ whole genome shotgun (WGS) entry which is preliminary data.</text>
</comment>
<evidence type="ECO:0000313" key="3">
    <source>
        <dbReference type="EMBL" id="OAH15466.1"/>
    </source>
</evidence>
<gene>
    <name evidence="3" type="ORF">STSP_11530</name>
</gene>
<dbReference type="InterPro" id="IPR046342">
    <property type="entry name" value="CBS_dom_sf"/>
</dbReference>
<feature type="domain" description="CBS" evidence="2">
    <location>
        <begin position="11"/>
        <end position="56"/>
    </location>
</feature>
<evidence type="ECO:0000256" key="1">
    <source>
        <dbReference type="SAM" id="MobiDB-lite"/>
    </source>
</evidence>
<dbReference type="EMBL" id="LOHS01000042">
    <property type="protein sequence ID" value="OAH15466.1"/>
    <property type="molecule type" value="Genomic_DNA"/>
</dbReference>